<feature type="domain" description="Histidine kinase" evidence="10">
    <location>
        <begin position="337"/>
        <end position="422"/>
    </location>
</feature>
<proteinExistence type="predicted"/>
<dbReference type="GO" id="GO:0046983">
    <property type="term" value="F:protein dimerization activity"/>
    <property type="evidence" value="ECO:0007669"/>
    <property type="project" value="InterPro"/>
</dbReference>
<dbReference type="EMBL" id="VFQC01000002">
    <property type="protein sequence ID" value="TQN28507.1"/>
    <property type="molecule type" value="Genomic_DNA"/>
</dbReference>
<dbReference type="Gene3D" id="1.20.5.1930">
    <property type="match status" value="1"/>
</dbReference>
<dbReference type="PANTHER" id="PTHR24421:SF10">
    <property type="entry name" value="NITRATE_NITRITE SENSOR PROTEIN NARQ"/>
    <property type="match status" value="1"/>
</dbReference>
<dbReference type="InterPro" id="IPR011712">
    <property type="entry name" value="Sig_transdc_His_kin_sub3_dim/P"/>
</dbReference>
<feature type="transmembrane region" description="Helical" evidence="9">
    <location>
        <begin position="100"/>
        <end position="124"/>
    </location>
</feature>
<keyword evidence="12" id="KW-1185">Reference proteome</keyword>
<dbReference type="PROSITE" id="PS50109">
    <property type="entry name" value="HIS_KIN"/>
    <property type="match status" value="1"/>
</dbReference>
<sequence length="440" mass="48058">MTPPVCGAYCRPMVASAYNHSLLHWLEFSENRPPRILSVFFWGTMALTALMVTATAITSGTQEWAGNGKLLGIAVTGAASVCALWLVIPWSPAVAPRRKILSVLFLVGTVISMMLGNFTVFVLMSLAIGNTLIVFGTPAAIGYIAVVVLFHSAASLANPKQSLTDTVFNASMALFQCAAVVLVFLALFEASRSTRETRRLYSELETANIQLRRYADRVQELTVAEERTRIAREMHDSIGHHLTVINMGLENARRFRATRPEDAWEEVTQAQRLTREALEDTRRWVRALRPLRLEGRAGSEAIRELAESLSGEETRVTFTMRGTWPRLDDEVEAACYRVAQEGVTNALRHSGAGLIRVRVEGGAEVTVDVSDDGAGADPKTLHHGLGLRGLRERVASLGGSLEATPSGPSGGVVLRAVLPARGRNHEDGLAHRNVREEERG</sequence>
<keyword evidence="7" id="KW-0067">ATP-binding</keyword>
<evidence type="ECO:0000256" key="7">
    <source>
        <dbReference type="ARBA" id="ARBA00022840"/>
    </source>
</evidence>
<dbReference type="AlphaFoldDB" id="A0A543N9L0"/>
<comment type="catalytic activity">
    <reaction evidence="1">
        <text>ATP + protein L-histidine = ADP + protein N-phospho-L-histidine.</text>
        <dbReference type="EC" id="2.7.13.3"/>
    </reaction>
</comment>
<dbReference type="SUPFAM" id="SSF55874">
    <property type="entry name" value="ATPase domain of HSP90 chaperone/DNA topoisomerase II/histidine kinase"/>
    <property type="match status" value="1"/>
</dbReference>
<keyword evidence="6 11" id="KW-0418">Kinase</keyword>
<evidence type="ECO:0000256" key="8">
    <source>
        <dbReference type="ARBA" id="ARBA00023012"/>
    </source>
</evidence>
<organism evidence="11 12">
    <name type="scientific">Haloactinospora alba</name>
    <dbReference type="NCBI Taxonomy" id="405555"/>
    <lineage>
        <taxon>Bacteria</taxon>
        <taxon>Bacillati</taxon>
        <taxon>Actinomycetota</taxon>
        <taxon>Actinomycetes</taxon>
        <taxon>Streptosporangiales</taxon>
        <taxon>Nocardiopsidaceae</taxon>
        <taxon>Haloactinospora</taxon>
    </lineage>
</organism>
<reference evidence="11 12" key="1">
    <citation type="submission" date="2019-06" db="EMBL/GenBank/DDBJ databases">
        <title>Sequencing the genomes of 1000 actinobacteria strains.</title>
        <authorList>
            <person name="Klenk H.-P."/>
        </authorList>
    </citation>
    <scope>NUCLEOTIDE SEQUENCE [LARGE SCALE GENOMIC DNA]</scope>
    <source>
        <strain evidence="11 12">DSM 45015</strain>
    </source>
</reference>
<keyword evidence="9" id="KW-0472">Membrane</keyword>
<evidence type="ECO:0000256" key="9">
    <source>
        <dbReference type="SAM" id="Phobius"/>
    </source>
</evidence>
<dbReference type="GO" id="GO:0016020">
    <property type="term" value="C:membrane"/>
    <property type="evidence" value="ECO:0007669"/>
    <property type="project" value="InterPro"/>
</dbReference>
<evidence type="ECO:0000256" key="6">
    <source>
        <dbReference type="ARBA" id="ARBA00022777"/>
    </source>
</evidence>
<gene>
    <name evidence="11" type="ORF">FHX37_3852</name>
</gene>
<dbReference type="Pfam" id="PF07730">
    <property type="entry name" value="HisKA_3"/>
    <property type="match status" value="1"/>
</dbReference>
<dbReference type="GO" id="GO:0000155">
    <property type="term" value="F:phosphorelay sensor kinase activity"/>
    <property type="evidence" value="ECO:0007669"/>
    <property type="project" value="InterPro"/>
</dbReference>
<dbReference type="InterPro" id="IPR005467">
    <property type="entry name" value="His_kinase_dom"/>
</dbReference>
<dbReference type="Pfam" id="PF02518">
    <property type="entry name" value="HATPase_c"/>
    <property type="match status" value="1"/>
</dbReference>
<evidence type="ECO:0000256" key="3">
    <source>
        <dbReference type="ARBA" id="ARBA00022553"/>
    </source>
</evidence>
<keyword evidence="9" id="KW-1133">Transmembrane helix</keyword>
<comment type="caution">
    <text evidence="11">The sequence shown here is derived from an EMBL/GenBank/DDBJ whole genome shotgun (WGS) entry which is preliminary data.</text>
</comment>
<dbReference type="InterPro" id="IPR036890">
    <property type="entry name" value="HATPase_C_sf"/>
</dbReference>
<dbReference type="InterPro" id="IPR050482">
    <property type="entry name" value="Sensor_HK_TwoCompSys"/>
</dbReference>
<keyword evidence="8" id="KW-0902">Two-component regulatory system</keyword>
<evidence type="ECO:0000259" key="10">
    <source>
        <dbReference type="PROSITE" id="PS50109"/>
    </source>
</evidence>
<dbReference type="EC" id="2.7.13.3" evidence="2"/>
<protein>
    <recommendedName>
        <fullName evidence="2">histidine kinase</fullName>
        <ecNumber evidence="2">2.7.13.3</ecNumber>
    </recommendedName>
</protein>
<keyword evidence="9" id="KW-0812">Transmembrane</keyword>
<dbReference type="SMART" id="SM00387">
    <property type="entry name" value="HATPase_c"/>
    <property type="match status" value="1"/>
</dbReference>
<dbReference type="GO" id="GO:0005524">
    <property type="term" value="F:ATP binding"/>
    <property type="evidence" value="ECO:0007669"/>
    <property type="project" value="UniProtKB-KW"/>
</dbReference>
<evidence type="ECO:0000313" key="12">
    <source>
        <dbReference type="Proteomes" id="UP000317422"/>
    </source>
</evidence>
<feature type="transmembrane region" description="Helical" evidence="9">
    <location>
        <begin position="70"/>
        <end position="88"/>
    </location>
</feature>
<feature type="transmembrane region" description="Helical" evidence="9">
    <location>
        <begin position="36"/>
        <end position="58"/>
    </location>
</feature>
<keyword evidence="3" id="KW-0597">Phosphoprotein</keyword>
<feature type="transmembrane region" description="Helical" evidence="9">
    <location>
        <begin position="166"/>
        <end position="188"/>
    </location>
</feature>
<dbReference type="InterPro" id="IPR003594">
    <property type="entry name" value="HATPase_dom"/>
</dbReference>
<feature type="transmembrane region" description="Helical" evidence="9">
    <location>
        <begin position="131"/>
        <end position="154"/>
    </location>
</feature>
<evidence type="ECO:0000256" key="2">
    <source>
        <dbReference type="ARBA" id="ARBA00012438"/>
    </source>
</evidence>
<dbReference type="Gene3D" id="3.30.565.10">
    <property type="entry name" value="Histidine kinase-like ATPase, C-terminal domain"/>
    <property type="match status" value="1"/>
</dbReference>
<evidence type="ECO:0000256" key="1">
    <source>
        <dbReference type="ARBA" id="ARBA00000085"/>
    </source>
</evidence>
<accession>A0A543N9L0</accession>
<keyword evidence="5" id="KW-0547">Nucleotide-binding</keyword>
<keyword evidence="4" id="KW-0808">Transferase</keyword>
<dbReference type="CDD" id="cd16917">
    <property type="entry name" value="HATPase_UhpB-NarQ-NarX-like"/>
    <property type="match status" value="1"/>
</dbReference>
<dbReference type="Proteomes" id="UP000317422">
    <property type="component" value="Unassembled WGS sequence"/>
</dbReference>
<dbReference type="PANTHER" id="PTHR24421">
    <property type="entry name" value="NITRATE/NITRITE SENSOR PROTEIN NARX-RELATED"/>
    <property type="match status" value="1"/>
</dbReference>
<evidence type="ECO:0000256" key="5">
    <source>
        <dbReference type="ARBA" id="ARBA00022741"/>
    </source>
</evidence>
<name>A0A543N9L0_9ACTN</name>
<evidence type="ECO:0000256" key="4">
    <source>
        <dbReference type="ARBA" id="ARBA00022679"/>
    </source>
</evidence>
<evidence type="ECO:0000313" key="11">
    <source>
        <dbReference type="EMBL" id="TQN28507.1"/>
    </source>
</evidence>